<dbReference type="SUPFAM" id="SSF81321">
    <property type="entry name" value="Family A G protein-coupled receptor-like"/>
    <property type="match status" value="1"/>
</dbReference>
<dbReference type="GO" id="GO:0004930">
    <property type="term" value="F:G protein-coupled receptor activity"/>
    <property type="evidence" value="ECO:0007669"/>
    <property type="project" value="UniProtKB-KW"/>
</dbReference>
<dbReference type="PANTHER" id="PTHR24246">
    <property type="entry name" value="OLFACTORY RECEPTOR AND ADENOSINE RECEPTOR"/>
    <property type="match status" value="1"/>
</dbReference>
<evidence type="ECO:0000256" key="8">
    <source>
        <dbReference type="ARBA" id="ARBA00023180"/>
    </source>
</evidence>
<feature type="transmembrane region" description="Helical" evidence="10">
    <location>
        <begin position="247"/>
        <end position="270"/>
    </location>
</feature>
<feature type="domain" description="G-protein coupled receptors family 1 profile" evidence="11">
    <location>
        <begin position="32"/>
        <end position="312"/>
    </location>
</feature>
<evidence type="ECO:0000256" key="1">
    <source>
        <dbReference type="ARBA" id="ARBA00004651"/>
    </source>
</evidence>
<feature type="transmembrane region" description="Helical" evidence="10">
    <location>
        <begin position="147"/>
        <end position="166"/>
    </location>
</feature>
<name>A0AAF3EGM4_9BILA</name>
<dbReference type="PROSITE" id="PS50262">
    <property type="entry name" value="G_PROTEIN_RECEP_F1_2"/>
    <property type="match status" value="1"/>
</dbReference>
<dbReference type="Gene3D" id="1.20.1070.10">
    <property type="entry name" value="Rhodopsin 7-helix transmembrane proteins"/>
    <property type="match status" value="1"/>
</dbReference>
<keyword evidence="5" id="KW-0297">G-protein coupled receptor</keyword>
<evidence type="ECO:0000256" key="6">
    <source>
        <dbReference type="ARBA" id="ARBA00023136"/>
    </source>
</evidence>
<keyword evidence="12" id="KW-1185">Reference proteome</keyword>
<keyword evidence="9" id="KW-0807">Transducer</keyword>
<evidence type="ECO:0000313" key="12">
    <source>
        <dbReference type="Proteomes" id="UP000887575"/>
    </source>
</evidence>
<evidence type="ECO:0000256" key="7">
    <source>
        <dbReference type="ARBA" id="ARBA00023170"/>
    </source>
</evidence>
<feature type="transmembrane region" description="Helical" evidence="10">
    <location>
        <begin position="186"/>
        <end position="210"/>
    </location>
</feature>
<evidence type="ECO:0000256" key="2">
    <source>
        <dbReference type="ARBA" id="ARBA00022475"/>
    </source>
</evidence>
<evidence type="ECO:0000256" key="3">
    <source>
        <dbReference type="ARBA" id="ARBA00022692"/>
    </source>
</evidence>
<dbReference type="InterPro" id="IPR017452">
    <property type="entry name" value="GPCR_Rhodpsn_7TM"/>
</dbReference>
<dbReference type="PANTHER" id="PTHR24246:SF27">
    <property type="entry name" value="ADENOSINE RECEPTOR, ISOFORM A"/>
    <property type="match status" value="1"/>
</dbReference>
<feature type="transmembrane region" description="Helical" evidence="10">
    <location>
        <begin position="290"/>
        <end position="311"/>
    </location>
</feature>
<keyword evidence="7" id="KW-0675">Receptor</keyword>
<evidence type="ECO:0000259" key="11">
    <source>
        <dbReference type="PROSITE" id="PS50262"/>
    </source>
</evidence>
<dbReference type="Proteomes" id="UP000887575">
    <property type="component" value="Unassembled WGS sequence"/>
</dbReference>
<sequence>MARSHYFKNVSIVEDDPNIIMSTILNYATPIQNVLLMISVLGNGLLVGSSRSLPAPVSPYLKLCVSLAAADLLTSLHLSWKSILSFINISMGMKLFTPCMFAVNESLRLSSMLCSNLHLFVLGLNHFVGTLWPIRHKVFVTTKRMRYVLINLWLIPHLVVFTWFWWSSITEFKIGNCELRFYLAFPFRLTIFLLSFIPMASTVIMYAVIVRCLTKAQTRMVRSGHSSDDPLTRKCSLESTTQKKMKLVWTSLIIVSSYCFSWGPQTIFFVTVCQSGCPITAYTEISFRTAAILSQSIQTLVVLKMAANLFIYTLRMDKFRQCIGNDLRKLKSLFNTLRNLASKVLFKYRAPLRKNVVPEFSMSPIIHDTKEFSMSPIIHEFYLDHGEISK</sequence>
<keyword evidence="8" id="KW-0325">Glycoprotein</keyword>
<evidence type="ECO:0000256" key="5">
    <source>
        <dbReference type="ARBA" id="ARBA00023040"/>
    </source>
</evidence>
<evidence type="ECO:0000256" key="4">
    <source>
        <dbReference type="ARBA" id="ARBA00022989"/>
    </source>
</evidence>
<proteinExistence type="predicted"/>
<comment type="subcellular location">
    <subcellularLocation>
        <location evidence="1">Cell membrane</location>
        <topology evidence="1">Multi-pass membrane protein</topology>
    </subcellularLocation>
</comment>
<organism evidence="12 13">
    <name type="scientific">Mesorhabditis belari</name>
    <dbReference type="NCBI Taxonomy" id="2138241"/>
    <lineage>
        <taxon>Eukaryota</taxon>
        <taxon>Metazoa</taxon>
        <taxon>Ecdysozoa</taxon>
        <taxon>Nematoda</taxon>
        <taxon>Chromadorea</taxon>
        <taxon>Rhabditida</taxon>
        <taxon>Rhabditina</taxon>
        <taxon>Rhabditomorpha</taxon>
        <taxon>Rhabditoidea</taxon>
        <taxon>Rhabditidae</taxon>
        <taxon>Mesorhabditinae</taxon>
        <taxon>Mesorhabditis</taxon>
    </lineage>
</organism>
<evidence type="ECO:0000256" key="9">
    <source>
        <dbReference type="ARBA" id="ARBA00023224"/>
    </source>
</evidence>
<keyword evidence="3 10" id="KW-0812">Transmembrane</keyword>
<dbReference type="GO" id="GO:0005886">
    <property type="term" value="C:plasma membrane"/>
    <property type="evidence" value="ECO:0007669"/>
    <property type="project" value="UniProtKB-SubCell"/>
</dbReference>
<dbReference type="InterPro" id="IPR000276">
    <property type="entry name" value="GPCR_Rhodpsn"/>
</dbReference>
<keyword evidence="2" id="KW-1003">Cell membrane</keyword>
<protein>
    <submittedName>
        <fullName evidence="13">G-protein coupled receptors family 1 profile domain-containing protein</fullName>
    </submittedName>
</protein>
<keyword evidence="4 10" id="KW-1133">Transmembrane helix</keyword>
<keyword evidence="6 10" id="KW-0472">Membrane</keyword>
<evidence type="ECO:0000256" key="10">
    <source>
        <dbReference type="SAM" id="Phobius"/>
    </source>
</evidence>
<dbReference type="WBParaSite" id="MBELARI_LOCUS13146">
    <property type="protein sequence ID" value="MBELARI_LOCUS13146"/>
    <property type="gene ID" value="MBELARI_LOCUS13146"/>
</dbReference>
<dbReference type="Pfam" id="PF00001">
    <property type="entry name" value="7tm_1"/>
    <property type="match status" value="1"/>
</dbReference>
<dbReference type="AlphaFoldDB" id="A0AAF3EGM4"/>
<evidence type="ECO:0000313" key="13">
    <source>
        <dbReference type="WBParaSite" id="MBELARI_LOCUS13146"/>
    </source>
</evidence>
<accession>A0AAF3EGM4</accession>
<reference evidence="13" key="1">
    <citation type="submission" date="2024-02" db="UniProtKB">
        <authorList>
            <consortium name="WormBaseParasite"/>
        </authorList>
    </citation>
    <scope>IDENTIFICATION</scope>
</reference>
<dbReference type="CDD" id="cd00637">
    <property type="entry name" value="7tm_classA_rhodopsin-like"/>
    <property type="match status" value="1"/>
</dbReference>